<dbReference type="EMBL" id="PUJY01000016">
    <property type="protein sequence ID" value="TDB57236.1"/>
    <property type="molecule type" value="Genomic_DNA"/>
</dbReference>
<reference evidence="2 3" key="1">
    <citation type="journal article" date="2019" name="Int. J. Syst. Evol. Microbiol.">
        <title>Photorhabdus khanii subsp. guanajuatensis subsp. nov., isolated from Heterorhabditis atacamensis, and Photorhabdus luminescens subsp. mexicana subsp. nov., isolated from Heterorhabditis mexicana entomopathogenic nematodes.</title>
        <authorList>
            <person name="Machado R.A.R."/>
            <person name="Bruno P."/>
            <person name="Arce C.C.M."/>
            <person name="Liechti N."/>
            <person name="Kohler A."/>
            <person name="Bernal J."/>
            <person name="Bruggmann R."/>
            <person name="Turlings T.C.J."/>
        </authorList>
    </citation>
    <scope>NUCLEOTIDE SEQUENCE [LARGE SCALE GENOMIC DNA]</scope>
    <source>
        <strain evidence="2 3">MEX20-17</strain>
    </source>
</reference>
<gene>
    <name evidence="2" type="ORF">C5467_11345</name>
</gene>
<dbReference type="AlphaFoldDB" id="A0A4R4JTA5"/>
<evidence type="ECO:0008006" key="4">
    <source>
        <dbReference type="Google" id="ProtNLM"/>
    </source>
</evidence>
<evidence type="ECO:0000313" key="3">
    <source>
        <dbReference type="Proteomes" id="UP000295598"/>
    </source>
</evidence>
<proteinExistence type="predicted"/>
<accession>A0A4R4JTA5</accession>
<keyword evidence="1" id="KW-0812">Transmembrane</keyword>
<evidence type="ECO:0000256" key="1">
    <source>
        <dbReference type="SAM" id="Phobius"/>
    </source>
</evidence>
<dbReference type="RefSeq" id="WP_132354498.1">
    <property type="nucleotide sequence ID" value="NZ_CAWOJO010000016.1"/>
</dbReference>
<keyword evidence="1" id="KW-1133">Transmembrane helix</keyword>
<comment type="caution">
    <text evidence="2">The sequence shown here is derived from an EMBL/GenBank/DDBJ whole genome shotgun (WGS) entry which is preliminary data.</text>
</comment>
<protein>
    <recommendedName>
        <fullName evidence="4">E14 prophage</fullName>
    </recommendedName>
</protein>
<feature type="transmembrane region" description="Helical" evidence="1">
    <location>
        <begin position="26"/>
        <end position="46"/>
    </location>
</feature>
<organism evidence="2 3">
    <name type="scientific">Photorhabdus khanii subsp. guanajuatensis</name>
    <dbReference type="NCBI Taxonomy" id="2100166"/>
    <lineage>
        <taxon>Bacteria</taxon>
        <taxon>Pseudomonadati</taxon>
        <taxon>Pseudomonadota</taxon>
        <taxon>Gammaproteobacteria</taxon>
        <taxon>Enterobacterales</taxon>
        <taxon>Morganellaceae</taxon>
        <taxon>Photorhabdus</taxon>
    </lineage>
</organism>
<sequence>MKTLIITALLVGIAGGGLLSYGSWLLLPAAGFIVAGALCLVWSYLVSRMMGQTEKPDKGA</sequence>
<name>A0A4R4JTA5_9GAMM</name>
<evidence type="ECO:0000313" key="2">
    <source>
        <dbReference type="EMBL" id="TDB57236.1"/>
    </source>
</evidence>
<keyword evidence="1" id="KW-0472">Membrane</keyword>
<dbReference type="Proteomes" id="UP000295598">
    <property type="component" value="Unassembled WGS sequence"/>
</dbReference>